<gene>
    <name evidence="1" type="ORF">SAMN05428957_102278</name>
</gene>
<proteinExistence type="predicted"/>
<dbReference type="EMBL" id="FNHP01000002">
    <property type="protein sequence ID" value="SDM09655.1"/>
    <property type="molecule type" value="Genomic_DNA"/>
</dbReference>
<evidence type="ECO:0000313" key="1">
    <source>
        <dbReference type="EMBL" id="SDM09655.1"/>
    </source>
</evidence>
<dbReference type="Gene3D" id="3.40.50.1820">
    <property type="entry name" value="alpha/beta hydrolase"/>
    <property type="match status" value="1"/>
</dbReference>
<name>A0A1G9QH82_9BURK</name>
<accession>A0A1G9QH82</accession>
<dbReference type="OrthoDB" id="5431193at2"/>
<organism evidence="1 2">
    <name type="scientific">Oryzisolibacter propanilivorax</name>
    <dbReference type="NCBI Taxonomy" id="1527607"/>
    <lineage>
        <taxon>Bacteria</taxon>
        <taxon>Pseudomonadati</taxon>
        <taxon>Pseudomonadota</taxon>
        <taxon>Betaproteobacteria</taxon>
        <taxon>Burkholderiales</taxon>
        <taxon>Comamonadaceae</taxon>
        <taxon>Oryzisolibacter</taxon>
    </lineage>
</organism>
<keyword evidence="2" id="KW-1185">Reference proteome</keyword>
<dbReference type="Proteomes" id="UP000198552">
    <property type="component" value="Unassembled WGS sequence"/>
</dbReference>
<dbReference type="AlphaFoldDB" id="A0A1G9QH82"/>
<evidence type="ECO:0008006" key="3">
    <source>
        <dbReference type="Google" id="ProtNLM"/>
    </source>
</evidence>
<protein>
    <recommendedName>
        <fullName evidence="3">Serine aminopeptidase, S33</fullName>
    </recommendedName>
</protein>
<dbReference type="SUPFAM" id="SSF53474">
    <property type="entry name" value="alpha/beta-Hydrolases"/>
    <property type="match status" value="1"/>
</dbReference>
<dbReference type="InterPro" id="IPR029058">
    <property type="entry name" value="AB_hydrolase_fold"/>
</dbReference>
<dbReference type="RefSeq" id="WP_091566989.1">
    <property type="nucleotide sequence ID" value="NZ_FNHP01000002.1"/>
</dbReference>
<dbReference type="STRING" id="1527607.SAMN05428957_102278"/>
<reference evidence="2" key="1">
    <citation type="submission" date="2016-10" db="EMBL/GenBank/DDBJ databases">
        <authorList>
            <person name="Varghese N."/>
            <person name="Submissions S."/>
        </authorList>
    </citation>
    <scope>NUCLEOTIDE SEQUENCE [LARGE SCALE GENOMIC DNA]</scope>
    <source>
        <strain evidence="2">EPL6</strain>
    </source>
</reference>
<sequence>MTALQSFVQAGARRALVLLPGAQMHPPHIVQAGLPAALAASGVPLDLHLPDLHLDPTASRDAVHELLEQVLAPLRPRYAALWLGGISLGGLLALRCAQRAPDGLRGLCLLAPYPGSRLTTNAIERAGGPQAWQATPAQAQDVEFQLWQDARAGRPDLPAFIGWGQGDRFAASMAALAACLPRAHAAQAPHGHDWNAWLPLWRDFLAWLPKGER</sequence>
<evidence type="ECO:0000313" key="2">
    <source>
        <dbReference type="Proteomes" id="UP000198552"/>
    </source>
</evidence>